<dbReference type="RefSeq" id="WP_137260255.1">
    <property type="nucleotide sequence ID" value="NZ_SZQL01000001.1"/>
</dbReference>
<evidence type="ECO:0000313" key="3">
    <source>
        <dbReference type="Proteomes" id="UP000305848"/>
    </source>
</evidence>
<keyword evidence="1" id="KW-0732">Signal</keyword>
<dbReference type="Pfam" id="PF20583">
    <property type="entry name" value="DUF6786"/>
    <property type="match status" value="1"/>
</dbReference>
<dbReference type="AlphaFoldDB" id="A0A4U3L9F8"/>
<name>A0A4U3L9F8_9BACT</name>
<accession>A0A4U3L9F8</accession>
<proteinExistence type="predicted"/>
<gene>
    <name evidence="2" type="ORF">FC093_03110</name>
</gene>
<evidence type="ECO:0008006" key="4">
    <source>
        <dbReference type="Google" id="ProtNLM"/>
    </source>
</evidence>
<dbReference type="Proteomes" id="UP000305848">
    <property type="component" value="Unassembled WGS sequence"/>
</dbReference>
<evidence type="ECO:0000313" key="2">
    <source>
        <dbReference type="EMBL" id="TKK72015.1"/>
    </source>
</evidence>
<reference evidence="2 3" key="1">
    <citation type="submission" date="2019-05" db="EMBL/GenBank/DDBJ databases">
        <title>Panacibacter sp. strain 17mud1-8 Genome sequencing and assembly.</title>
        <authorList>
            <person name="Chhetri G."/>
        </authorList>
    </citation>
    <scope>NUCLEOTIDE SEQUENCE [LARGE SCALE GENOMIC DNA]</scope>
    <source>
        <strain evidence="2 3">17mud1-8</strain>
    </source>
</reference>
<dbReference type="PROSITE" id="PS51257">
    <property type="entry name" value="PROKAR_LIPOPROTEIN"/>
    <property type="match status" value="1"/>
</dbReference>
<dbReference type="EMBL" id="SZQL01000001">
    <property type="protein sequence ID" value="TKK72015.1"/>
    <property type="molecule type" value="Genomic_DNA"/>
</dbReference>
<sequence>MIKQIIYAIPAIMMITSSCNNNAQQSTDSNKDSAAYPQGTFGYDLHFLQQHDDSMVVLKADDNAEIIVSPKYQAKVFTSTANGNEGLSFGWVNYKAFSAPTDAHMNAYGGENRFWLGPEGGRFSLYFKPGAKMEFDNWKTPAPFDTESWNVTNKTGDAITLQKDMQLTNYKGTDLQLHVDRTIQILNNNQIAQNTGLTLDTSVKAVGYATTNKITNKGNEAWTEATGMPCIWMLDMLKTTPATVIVVPYKNAAGQNFKNVATTDYFGEIPADRLKHDDNKLFLKADGKSRGKLGIKPTYAKPALGSYDASTKVLTVVMFQPDSSAKYLNQEWNTTKPTFSGDAVNAYNDGPLADGSQMGPFYEIESVSPAAFLKPNESLTHKHSVYHFTGNERALDAVAQKLLGTSISEIKGAFQ</sequence>
<dbReference type="OrthoDB" id="1113889at2"/>
<protein>
    <recommendedName>
        <fullName evidence="4">Lipoprotein</fullName>
    </recommendedName>
</protein>
<keyword evidence="3" id="KW-1185">Reference proteome</keyword>
<feature type="signal peptide" evidence="1">
    <location>
        <begin position="1"/>
        <end position="23"/>
    </location>
</feature>
<evidence type="ECO:0000256" key="1">
    <source>
        <dbReference type="SAM" id="SignalP"/>
    </source>
</evidence>
<dbReference type="InterPro" id="IPR046713">
    <property type="entry name" value="DUF6786"/>
</dbReference>
<feature type="chain" id="PRO_5020589675" description="Lipoprotein" evidence="1">
    <location>
        <begin position="24"/>
        <end position="415"/>
    </location>
</feature>
<comment type="caution">
    <text evidence="2">The sequence shown here is derived from an EMBL/GenBank/DDBJ whole genome shotgun (WGS) entry which is preliminary data.</text>
</comment>
<organism evidence="2 3">
    <name type="scientific">Ilyomonas limi</name>
    <dbReference type="NCBI Taxonomy" id="2575867"/>
    <lineage>
        <taxon>Bacteria</taxon>
        <taxon>Pseudomonadati</taxon>
        <taxon>Bacteroidota</taxon>
        <taxon>Chitinophagia</taxon>
        <taxon>Chitinophagales</taxon>
        <taxon>Chitinophagaceae</taxon>
        <taxon>Ilyomonas</taxon>
    </lineage>
</organism>